<evidence type="ECO:0000256" key="2">
    <source>
        <dbReference type="RuleBase" id="RU361173"/>
    </source>
</evidence>
<dbReference type="Pfam" id="PF00544">
    <property type="entry name" value="Pectate_lyase_4"/>
    <property type="match status" value="1"/>
</dbReference>
<dbReference type="GO" id="GO:0030570">
    <property type="term" value="F:pectate lyase activity"/>
    <property type="evidence" value="ECO:0007669"/>
    <property type="project" value="InterPro"/>
</dbReference>
<proteinExistence type="inferred from homology"/>
<feature type="chain" id="PRO_5039196379" evidence="4">
    <location>
        <begin position="27"/>
        <end position="392"/>
    </location>
</feature>
<keyword evidence="1 2" id="KW-0456">Lyase</keyword>
<dbReference type="EMBL" id="JACHDO010000001">
    <property type="protein sequence ID" value="MBB5495710.1"/>
    <property type="molecule type" value="Genomic_DNA"/>
</dbReference>
<evidence type="ECO:0000259" key="5">
    <source>
        <dbReference type="SMART" id="SM00656"/>
    </source>
</evidence>
<sequence>MRLHPLAAACLAVLLCAALTSCSRQEEDSDEAFDPPVGAAVDPGAGEADDASPPPEPPEAEWSFGTPVGWADQPKAVAAPTQDPADEDTTAEDGADEDGDSAESSADPADPGDEPPLEDEPVGPTEHPGVTGGAGGETVTATDADELAEHLSAAEPLVVEVEGDIDLDGTVRVASDKTLLGVGEGAELTGGGLIVDGSSNVILANLGMVSEGPAIAVRGGAHHVWVDGSTFSGGEDSALISVTEGSDHVTLSWNHFTEAESAVVIGGRDDQPGALRVTVHHNFFDGTSGRHPRARNAEHVHVFNNYFRDNPEYGVESAYGSNVLVEGNYFEGTPVSVSTETDEPGNVVTRDNLLVDSKQPQLRGNVPDPPYAYELDDTVNVPEVVMNRAGTD</sequence>
<comment type="subcellular location">
    <subcellularLocation>
        <location evidence="2">Secreted</location>
    </subcellularLocation>
</comment>
<keyword evidence="2" id="KW-0624">Polysaccharide degradation</keyword>
<evidence type="ECO:0000256" key="3">
    <source>
        <dbReference type="SAM" id="MobiDB-lite"/>
    </source>
</evidence>
<comment type="similarity">
    <text evidence="2">Belongs to the polysaccharide lyase 1 family.</text>
</comment>
<dbReference type="Proteomes" id="UP000579647">
    <property type="component" value="Unassembled WGS sequence"/>
</dbReference>
<feature type="domain" description="Pectate lyase" evidence="5">
    <location>
        <begin position="134"/>
        <end position="336"/>
    </location>
</feature>
<keyword evidence="4" id="KW-0732">Signal</keyword>
<dbReference type="PROSITE" id="PS51257">
    <property type="entry name" value="PROKAR_LIPOPROTEIN"/>
    <property type="match status" value="1"/>
</dbReference>
<keyword evidence="2" id="KW-0964">Secreted</keyword>
<feature type="compositionally biased region" description="Acidic residues" evidence="3">
    <location>
        <begin position="110"/>
        <end position="121"/>
    </location>
</feature>
<reference evidence="6 7" key="1">
    <citation type="submission" date="2020-08" db="EMBL/GenBank/DDBJ databases">
        <title>Sequencing the genomes of 1000 actinobacteria strains.</title>
        <authorList>
            <person name="Klenk H.-P."/>
        </authorList>
    </citation>
    <scope>NUCLEOTIDE SEQUENCE [LARGE SCALE GENOMIC DNA]</scope>
    <source>
        <strain evidence="6 7">DSM 44598</strain>
    </source>
</reference>
<dbReference type="InterPro" id="IPR012334">
    <property type="entry name" value="Pectin_lyas_fold"/>
</dbReference>
<gene>
    <name evidence="6" type="ORF">HNR07_006847</name>
</gene>
<evidence type="ECO:0000313" key="7">
    <source>
        <dbReference type="Proteomes" id="UP000579647"/>
    </source>
</evidence>
<keyword evidence="7" id="KW-1185">Reference proteome</keyword>
<dbReference type="PANTHER" id="PTHR31683:SF18">
    <property type="entry name" value="PECTATE LYASE 21-RELATED"/>
    <property type="match status" value="1"/>
</dbReference>
<keyword evidence="2" id="KW-0119">Carbohydrate metabolism</keyword>
<evidence type="ECO:0000313" key="6">
    <source>
        <dbReference type="EMBL" id="MBB5495710.1"/>
    </source>
</evidence>
<dbReference type="SUPFAM" id="SSF51126">
    <property type="entry name" value="Pectin lyase-like"/>
    <property type="match status" value="1"/>
</dbReference>
<comment type="caution">
    <text evidence="6">The sequence shown here is derived from an EMBL/GenBank/DDBJ whole genome shotgun (WGS) entry which is preliminary data.</text>
</comment>
<dbReference type="Gene3D" id="2.160.20.10">
    <property type="entry name" value="Single-stranded right-handed beta-helix, Pectin lyase-like"/>
    <property type="match status" value="1"/>
</dbReference>
<accession>A0A840WFG1</accession>
<feature type="signal peptide" evidence="4">
    <location>
        <begin position="1"/>
        <end position="26"/>
    </location>
</feature>
<evidence type="ECO:0000256" key="4">
    <source>
        <dbReference type="SAM" id="SignalP"/>
    </source>
</evidence>
<dbReference type="RefSeq" id="WP_184370988.1">
    <property type="nucleotide sequence ID" value="NZ_BAAAKM010000028.1"/>
</dbReference>
<organism evidence="6 7">
    <name type="scientific">Nocardiopsis metallicus</name>
    <dbReference type="NCBI Taxonomy" id="179819"/>
    <lineage>
        <taxon>Bacteria</taxon>
        <taxon>Bacillati</taxon>
        <taxon>Actinomycetota</taxon>
        <taxon>Actinomycetes</taxon>
        <taxon>Streptosporangiales</taxon>
        <taxon>Nocardiopsidaceae</taxon>
        <taxon>Nocardiopsis</taxon>
    </lineage>
</organism>
<dbReference type="GO" id="GO:0000272">
    <property type="term" value="P:polysaccharide catabolic process"/>
    <property type="evidence" value="ECO:0007669"/>
    <property type="project" value="UniProtKB-KW"/>
</dbReference>
<dbReference type="SMART" id="SM00656">
    <property type="entry name" value="Amb_all"/>
    <property type="match status" value="1"/>
</dbReference>
<dbReference type="GO" id="GO:0005576">
    <property type="term" value="C:extracellular region"/>
    <property type="evidence" value="ECO:0007669"/>
    <property type="project" value="UniProtKB-SubCell"/>
</dbReference>
<feature type="compositionally biased region" description="Acidic residues" evidence="3">
    <location>
        <begin position="84"/>
        <end position="101"/>
    </location>
</feature>
<dbReference type="InterPro" id="IPR002022">
    <property type="entry name" value="Pec_lyase"/>
</dbReference>
<feature type="region of interest" description="Disordered" evidence="3">
    <location>
        <begin position="25"/>
        <end position="138"/>
    </location>
</feature>
<evidence type="ECO:0000256" key="1">
    <source>
        <dbReference type="ARBA" id="ARBA00023239"/>
    </source>
</evidence>
<dbReference type="PANTHER" id="PTHR31683">
    <property type="entry name" value="PECTATE LYASE 18-RELATED"/>
    <property type="match status" value="1"/>
</dbReference>
<protein>
    <submittedName>
        <fullName evidence="6">Pectate lyase</fullName>
    </submittedName>
</protein>
<name>A0A840WFG1_9ACTN</name>
<dbReference type="InterPro" id="IPR045032">
    <property type="entry name" value="PEL"/>
</dbReference>
<dbReference type="InterPro" id="IPR011050">
    <property type="entry name" value="Pectin_lyase_fold/virulence"/>
</dbReference>
<dbReference type="AlphaFoldDB" id="A0A840WFG1"/>